<feature type="region of interest" description="Disordered" evidence="1">
    <location>
        <begin position="92"/>
        <end position="130"/>
    </location>
</feature>
<evidence type="ECO:0000313" key="2">
    <source>
        <dbReference type="EMBL" id="EFN87761.1"/>
    </source>
</evidence>
<feature type="region of interest" description="Disordered" evidence="1">
    <location>
        <begin position="468"/>
        <end position="500"/>
    </location>
</feature>
<feature type="compositionally biased region" description="Polar residues" evidence="1">
    <location>
        <begin position="299"/>
        <end position="311"/>
    </location>
</feature>
<dbReference type="Proteomes" id="UP000008237">
    <property type="component" value="Unassembled WGS sequence"/>
</dbReference>
<reference evidence="2 3" key="1">
    <citation type="journal article" date="2010" name="Science">
        <title>Genomic comparison of the ants Camponotus floridanus and Harpegnathos saltator.</title>
        <authorList>
            <person name="Bonasio R."/>
            <person name="Zhang G."/>
            <person name="Ye C."/>
            <person name="Mutti N.S."/>
            <person name="Fang X."/>
            <person name="Qin N."/>
            <person name="Donahue G."/>
            <person name="Yang P."/>
            <person name="Li Q."/>
            <person name="Li C."/>
            <person name="Zhang P."/>
            <person name="Huang Z."/>
            <person name="Berger S.L."/>
            <person name="Reinberg D."/>
            <person name="Wang J."/>
            <person name="Liebig J."/>
        </authorList>
    </citation>
    <scope>NUCLEOTIDE SEQUENCE [LARGE SCALE GENOMIC DNA]</scope>
    <source>
        <strain evidence="2 3">R22 G/1</strain>
    </source>
</reference>
<feature type="compositionally biased region" description="Pro residues" evidence="1">
    <location>
        <begin position="727"/>
        <end position="737"/>
    </location>
</feature>
<proteinExistence type="predicted"/>
<dbReference type="STRING" id="610380.E2B955"/>
<feature type="region of interest" description="Disordered" evidence="1">
    <location>
        <begin position="353"/>
        <end position="421"/>
    </location>
</feature>
<accession>E2B955</accession>
<dbReference type="InParanoid" id="E2B955"/>
<feature type="region of interest" description="Disordered" evidence="1">
    <location>
        <begin position="694"/>
        <end position="766"/>
    </location>
</feature>
<feature type="compositionally biased region" description="Low complexity" evidence="1">
    <location>
        <begin position="694"/>
        <end position="715"/>
    </location>
</feature>
<dbReference type="EMBL" id="GL446459">
    <property type="protein sequence ID" value="EFN87761.1"/>
    <property type="molecule type" value="Genomic_DNA"/>
</dbReference>
<feature type="compositionally biased region" description="Acidic residues" evidence="1">
    <location>
        <begin position="484"/>
        <end position="499"/>
    </location>
</feature>
<sequence>MFLVLSLILSRSNCILILVVSNLACSAPLMSRKRATNENEQGFSSSPKILEIQLPLKIASKQDLLAWSKYVMTLVTPKVNLTSTLKDISSIGSQPDKRVSLANSSGFKSKEMTRKTPSSEKKPGINYPARRLKEPPVQSADDKVVAYPLPVGKMKFTAAMLQDPFSIPTSSVNGPITDQQLYFEQYANFNVGDPFQQNEPLIFTSPEILARPPSAMYLPLPPRATDVFPYQNGNVGRNDSEFKEPTRLSTKKRPLNVRMKPLTNNEFAQVSPRNRSQTDESLLTFPFQAVITITRQLPSATTTSKTQQKNYFATRGRDPPNEFPSYFNKNYTLTNESGQINVILDDFTTDRKKMRKNERVKEDEEEKEEEREEEEKEEEEEKKEGEEEEEEEESNSQNVRKQRKGEKKKGAKQQQSSKRQPLILGDLLRMLGILKKLPKNTTEVSVTAPVLSILKGTNQQKIQVTFEDMLPNQERRNETFAQQTDDDDDDDDDDEEEEGGSLQALLELLPLAVPILEELSDPEADVDIADLLQSLIPLLEGLSDPEDEDAIDIPGVLVPLSQRLSEGRDGEGSDSGAILGPLIQLIAPLIGPLVGPLIGPLSRTSSGELAKSAGDSDVKSLVSAVVSGVLAGTSAGSSSASKGDHKKDTYYAQTTYDSYHPHYRPQTPNSGDLISGAIKEILGAFLKLSATSSTSSANLSGTSSSSSANKSASSSESKEPQPAHPTYGPPMRPPYYAPPTYTSPESTSSPYITFTRRQTRQKIKKF</sequence>
<dbReference type="OrthoDB" id="7683176at2759"/>
<feature type="compositionally biased region" description="Low complexity" evidence="1">
    <location>
        <begin position="738"/>
        <end position="753"/>
    </location>
</feature>
<protein>
    <submittedName>
        <fullName evidence="2">Uncharacterized protein</fullName>
    </submittedName>
</protein>
<feature type="compositionally biased region" description="Basic residues" evidence="1">
    <location>
        <begin position="757"/>
        <end position="766"/>
    </location>
</feature>
<evidence type="ECO:0000313" key="3">
    <source>
        <dbReference type="Proteomes" id="UP000008237"/>
    </source>
</evidence>
<dbReference type="AlphaFoldDB" id="E2B955"/>
<evidence type="ECO:0000256" key="1">
    <source>
        <dbReference type="SAM" id="MobiDB-lite"/>
    </source>
</evidence>
<feature type="compositionally biased region" description="Basic and acidic residues" evidence="1">
    <location>
        <begin position="108"/>
        <end position="123"/>
    </location>
</feature>
<name>E2B955_HARSA</name>
<keyword evidence="3" id="KW-1185">Reference proteome</keyword>
<gene>
    <name evidence="2" type="ORF">EAI_13396</name>
</gene>
<feature type="region of interest" description="Disordered" evidence="1">
    <location>
        <begin position="299"/>
        <end position="323"/>
    </location>
</feature>
<feature type="compositionally biased region" description="Acidic residues" evidence="1">
    <location>
        <begin position="363"/>
        <end position="394"/>
    </location>
</feature>
<dbReference type="OMA" id="AWSKYVM"/>
<organism evidence="3">
    <name type="scientific">Harpegnathos saltator</name>
    <name type="common">Jerdon's jumping ant</name>
    <dbReference type="NCBI Taxonomy" id="610380"/>
    <lineage>
        <taxon>Eukaryota</taxon>
        <taxon>Metazoa</taxon>
        <taxon>Ecdysozoa</taxon>
        <taxon>Arthropoda</taxon>
        <taxon>Hexapoda</taxon>
        <taxon>Insecta</taxon>
        <taxon>Pterygota</taxon>
        <taxon>Neoptera</taxon>
        <taxon>Endopterygota</taxon>
        <taxon>Hymenoptera</taxon>
        <taxon>Apocrita</taxon>
        <taxon>Aculeata</taxon>
        <taxon>Formicoidea</taxon>
        <taxon>Formicidae</taxon>
        <taxon>Ponerinae</taxon>
        <taxon>Ponerini</taxon>
        <taxon>Harpegnathos</taxon>
    </lineage>
</organism>
<feature type="compositionally biased region" description="Basic residues" evidence="1">
    <location>
        <begin position="400"/>
        <end position="411"/>
    </location>
</feature>